<organism evidence="1 2">
    <name type="scientific">Acinetobacter defluvii</name>
    <dbReference type="NCBI Taxonomy" id="1871111"/>
    <lineage>
        <taxon>Bacteria</taxon>
        <taxon>Pseudomonadati</taxon>
        <taxon>Pseudomonadota</taxon>
        <taxon>Gammaproteobacteria</taxon>
        <taxon>Moraxellales</taxon>
        <taxon>Moraxellaceae</taxon>
        <taxon>Acinetobacter</taxon>
    </lineage>
</organism>
<geneLocation type="plasmid" evidence="1 2">
    <name>p1_010030</name>
</geneLocation>
<proteinExistence type="predicted"/>
<dbReference type="EMBL" id="CP029389">
    <property type="protein sequence ID" value="AWL27135.1"/>
    <property type="molecule type" value="Genomic_DNA"/>
</dbReference>
<keyword evidence="2" id="KW-1185">Reference proteome</keyword>
<dbReference type="Proteomes" id="UP000245977">
    <property type="component" value="Plasmid p1_010030"/>
</dbReference>
<evidence type="ECO:0008006" key="3">
    <source>
        <dbReference type="Google" id="ProtNLM"/>
    </source>
</evidence>
<sequence length="536" mass="56584">MATEANEIVFTVTHVGRNAALNAELVGLVLKLDKMGFGDGHGVSNDTVASLASKKQETEMSAGGVQPATNTLMLGINYTPTQDLNASEIGIYTEDGVLFAIARKEVGHFFILSKGIPFIASFGLRLGGIDAERVQLSVMQDAPIAQQMIFDHESHPDPHPQYTKAVSDLKKYVDDFFNQFSGDIDGQYNKLKDDIDKIIKDLSDSVNTDLELLKKAIEDIIKRLNAITYPRTIACGVVNGIASEGTFFEIDLNDKVDDLRDNKYIIHITPESSHEAWRIVRESQKFKLHVWNRSGTNRIGYSGSVGWSVIQSSGESVGLDGDFLEGAYSITIPKWATARIILVGGGGGGGMAVHQGDDSTAIIHGKSGGDSYIEFANQVVASAGGGKGGTGGWWDNGSAWGHGEGGAGGIFTNTNSVSMKSSKNGNKGLQEQYDHVGGASVSPVLSYGAGGKGGDGVGNNNEGWAAGGGSGAYIEFTVTTSLDPIYLKLVVGGGGKAGTYEGSNQYGSENRGVAGTTGFARIAIQKNLNPGYTPPI</sequence>
<dbReference type="RefSeq" id="WP_065994797.1">
    <property type="nucleotide sequence ID" value="NZ_CP029389.2"/>
</dbReference>
<gene>
    <name evidence="1" type="ORF">DJ533_00175</name>
</gene>
<dbReference type="KEGG" id="adv:DJ533_00175"/>
<dbReference type="STRING" id="1871111.GCA_001704615_00916"/>
<dbReference type="OrthoDB" id="6713574at2"/>
<keyword evidence="1" id="KW-0614">Plasmid</keyword>
<accession>A0A2S2F8I2</accession>
<name>A0A2S2F8I2_9GAMM</name>
<evidence type="ECO:0000313" key="2">
    <source>
        <dbReference type="Proteomes" id="UP000245977"/>
    </source>
</evidence>
<dbReference type="AlphaFoldDB" id="A0A2S2F8I2"/>
<protein>
    <recommendedName>
        <fullName evidence="3">Phage tail protein</fullName>
    </recommendedName>
</protein>
<evidence type="ECO:0000313" key="1">
    <source>
        <dbReference type="EMBL" id="AWL27135.1"/>
    </source>
</evidence>
<reference evidence="1" key="1">
    <citation type="submission" date="2019-08" db="EMBL/GenBank/DDBJ databases">
        <title>The complete genome of Acinetobacter defluvii strain WCHAD010030.</title>
        <authorList>
            <person name="Hu Y."/>
            <person name="Qin J."/>
            <person name="Feng Y."/>
            <person name="Zong Z."/>
        </authorList>
    </citation>
    <scope>NUCLEOTIDE SEQUENCE</scope>
    <source>
        <strain evidence="1">WCHA30</strain>
        <plasmid evidence="1">p1_010030</plasmid>
    </source>
</reference>